<feature type="non-terminal residue" evidence="2">
    <location>
        <position position="1"/>
    </location>
</feature>
<dbReference type="Proteomes" id="UP001149813">
    <property type="component" value="Unassembled WGS sequence"/>
</dbReference>
<accession>A0A9W7XUF3</accession>
<keyword evidence="3" id="KW-1185">Reference proteome</keyword>
<organism evidence="2 3">
    <name type="scientific">Coemansia erecta</name>
    <dbReference type="NCBI Taxonomy" id="147472"/>
    <lineage>
        <taxon>Eukaryota</taxon>
        <taxon>Fungi</taxon>
        <taxon>Fungi incertae sedis</taxon>
        <taxon>Zoopagomycota</taxon>
        <taxon>Kickxellomycotina</taxon>
        <taxon>Kickxellomycetes</taxon>
        <taxon>Kickxellales</taxon>
        <taxon>Kickxellaceae</taxon>
        <taxon>Coemansia</taxon>
    </lineage>
</organism>
<feature type="non-terminal residue" evidence="2">
    <location>
        <position position="71"/>
    </location>
</feature>
<reference evidence="2" key="1">
    <citation type="submission" date="2022-07" db="EMBL/GenBank/DDBJ databases">
        <title>Phylogenomic reconstructions and comparative analyses of Kickxellomycotina fungi.</title>
        <authorList>
            <person name="Reynolds N.K."/>
            <person name="Stajich J.E."/>
            <person name="Barry K."/>
            <person name="Grigoriev I.V."/>
            <person name="Crous P."/>
            <person name="Smith M.E."/>
        </authorList>
    </citation>
    <scope>NUCLEOTIDE SEQUENCE</scope>
    <source>
        <strain evidence="2">NBRC 32514</strain>
    </source>
</reference>
<protein>
    <submittedName>
        <fullName evidence="2">Uncharacterized protein</fullName>
    </submittedName>
</protein>
<proteinExistence type="predicted"/>
<evidence type="ECO:0000313" key="3">
    <source>
        <dbReference type="Proteomes" id="UP001149813"/>
    </source>
</evidence>
<evidence type="ECO:0000256" key="1">
    <source>
        <dbReference type="SAM" id="MobiDB-lite"/>
    </source>
</evidence>
<sequence>AEATGDPGRGSSAVAKDDMTLKESIERLERQYSDRAQRADDRLEAMERGFKDMKGMIAALLRVSGGSGGLG</sequence>
<gene>
    <name evidence="2" type="ORF">LPJ53_006234</name>
</gene>
<feature type="region of interest" description="Disordered" evidence="1">
    <location>
        <begin position="1"/>
        <end position="22"/>
    </location>
</feature>
<dbReference type="EMBL" id="JANBOJ010000590">
    <property type="protein sequence ID" value="KAJ1718893.1"/>
    <property type="molecule type" value="Genomic_DNA"/>
</dbReference>
<dbReference type="AlphaFoldDB" id="A0A9W7XUF3"/>
<name>A0A9W7XUF3_9FUNG</name>
<evidence type="ECO:0000313" key="2">
    <source>
        <dbReference type="EMBL" id="KAJ1718893.1"/>
    </source>
</evidence>
<comment type="caution">
    <text evidence="2">The sequence shown here is derived from an EMBL/GenBank/DDBJ whole genome shotgun (WGS) entry which is preliminary data.</text>
</comment>